<evidence type="ECO:0000259" key="1">
    <source>
        <dbReference type="Pfam" id="PF11726"/>
    </source>
</evidence>
<dbReference type="RefSeq" id="WP_055467092.1">
    <property type="nucleotide sequence ID" value="NZ_LKHS01000028.1"/>
</dbReference>
<accession>A0A0Q2MVN9</accession>
<name>A0A0Q2MVN9_VIBFU</name>
<organism evidence="2 3">
    <name type="scientific">Vibrio furnissii</name>
    <dbReference type="NCBI Taxonomy" id="29494"/>
    <lineage>
        <taxon>Bacteria</taxon>
        <taxon>Pseudomonadati</taxon>
        <taxon>Pseudomonadota</taxon>
        <taxon>Gammaproteobacteria</taxon>
        <taxon>Vibrionales</taxon>
        <taxon>Vibrionaceae</taxon>
        <taxon>Vibrio</taxon>
    </lineage>
</organism>
<evidence type="ECO:0000313" key="2">
    <source>
        <dbReference type="EMBL" id="KQH83767.1"/>
    </source>
</evidence>
<evidence type="ECO:0000313" key="3">
    <source>
        <dbReference type="Proteomes" id="UP000051221"/>
    </source>
</evidence>
<comment type="caution">
    <text evidence="2">The sequence shown here is derived from an EMBL/GenBank/DDBJ whole genome shotgun (WGS) entry which is preliminary data.</text>
</comment>
<dbReference type="EMBL" id="LKHS01000028">
    <property type="protein sequence ID" value="KQH83767.1"/>
    <property type="molecule type" value="Genomic_DNA"/>
</dbReference>
<proteinExistence type="predicted"/>
<gene>
    <name evidence="2" type="ORF">AMR76_20880</name>
</gene>
<dbReference type="Proteomes" id="UP000051221">
    <property type="component" value="Unassembled WGS sequence"/>
</dbReference>
<dbReference type="Pfam" id="PF11726">
    <property type="entry name" value="YagK_YfjJ_C"/>
    <property type="match status" value="1"/>
</dbReference>
<sequence>MKQPKHLTTIVKSTYLGRELCKGKCNKTLEMFKEYLDRIDDVMDKAISDYPRTTVIRVDLKFPYSIKYDVDQVMKRFIGSLSSQIDADIKRRRKHGKRVADCKIRYLWARENKLSINDHYHVALFLNKDVYAYLGSLVNTDNLAYRIKRAWCSALDLDIDEGGGLAHFPDNCRYWLDRKANNFDDMFNQVFKRLSYFAKIDTKKSGDRRRNFGYSLR</sequence>
<reference evidence="2 3" key="1">
    <citation type="submission" date="2015-08" db="EMBL/GenBank/DDBJ databases">
        <title>Antibacterial properties of a collection of Vibrionaceae strains.</title>
        <authorList>
            <person name="Giubergia S."/>
        </authorList>
    </citation>
    <scope>NUCLEOTIDE SEQUENCE [LARGE SCALE GENOMIC DNA]</scope>
    <source>
        <strain evidence="2 3">S0821</strain>
    </source>
</reference>
<dbReference type="InParanoid" id="A0A0Q2MVN9"/>
<dbReference type="AlphaFoldDB" id="A0A0Q2MVN9"/>
<keyword evidence="3" id="KW-1185">Reference proteome</keyword>
<feature type="domain" description="YagK/YfjJ C-terminal" evidence="1">
    <location>
        <begin position="48"/>
        <end position="215"/>
    </location>
</feature>
<dbReference type="InterPro" id="IPR057271">
    <property type="entry name" value="YagK_YfjJ_C"/>
</dbReference>
<protein>
    <recommendedName>
        <fullName evidence="1">YagK/YfjJ C-terminal domain-containing protein</fullName>
    </recommendedName>
</protein>
<dbReference type="FunCoup" id="A0A0Q2MVN9">
    <property type="interactions" value="108"/>
</dbReference>